<dbReference type="Proteomes" id="UP001318682">
    <property type="component" value="Chromosome"/>
</dbReference>
<proteinExistence type="predicted"/>
<dbReference type="RefSeq" id="WP_187428617.1">
    <property type="nucleotide sequence ID" value="NZ_CP143423.1"/>
</dbReference>
<evidence type="ECO:0000313" key="2">
    <source>
        <dbReference type="EMBL" id="WVX48210.1"/>
    </source>
</evidence>
<name>A0ABZ2BRZ5_9RHOB</name>
<protein>
    <submittedName>
        <fullName evidence="2">Uncharacterized protein</fullName>
    </submittedName>
</protein>
<feature type="transmembrane region" description="Helical" evidence="1">
    <location>
        <begin position="20"/>
        <end position="38"/>
    </location>
</feature>
<keyword evidence="3" id="KW-1185">Reference proteome</keyword>
<keyword evidence="1" id="KW-0472">Membrane</keyword>
<keyword evidence="1" id="KW-1133">Transmembrane helix</keyword>
<keyword evidence="1" id="KW-0812">Transmembrane</keyword>
<sequence>MVFETTVQERNVMPLAGRGVATLLLGLALGVMIGALLAQRVDDLPAPGVILQTGEIIGEDWHGNVRRSLPAQ</sequence>
<evidence type="ECO:0000313" key="3">
    <source>
        <dbReference type="Proteomes" id="UP001318682"/>
    </source>
</evidence>
<organism evidence="2 3">
    <name type="scientific">Roseobacter fucihabitans</name>
    <dbReference type="NCBI Taxonomy" id="1537242"/>
    <lineage>
        <taxon>Bacteria</taxon>
        <taxon>Pseudomonadati</taxon>
        <taxon>Pseudomonadota</taxon>
        <taxon>Alphaproteobacteria</taxon>
        <taxon>Rhodobacterales</taxon>
        <taxon>Roseobacteraceae</taxon>
        <taxon>Roseobacter</taxon>
    </lineage>
</organism>
<gene>
    <name evidence="2" type="ORF">ROLI_012890</name>
</gene>
<dbReference type="EMBL" id="CP143423">
    <property type="protein sequence ID" value="WVX48210.1"/>
    <property type="molecule type" value="Genomic_DNA"/>
</dbReference>
<accession>A0ABZ2BRZ5</accession>
<reference evidence="3" key="1">
    <citation type="submission" date="2024-01" db="EMBL/GenBank/DDBJ databases">
        <title>Roseobacter fucihabitans sp. nov., isolated from the brown alga Fucus spiralis.</title>
        <authorList>
            <person name="Hahnke S."/>
            <person name="Berger M."/>
            <person name="Schlingloff A."/>
            <person name="Athale I."/>
            <person name="Neumann-Schaal M."/>
            <person name="Adenaya A."/>
            <person name="Poehlein A."/>
            <person name="Daniel R."/>
            <person name="Pertersen J."/>
            <person name="Brinkhoff T."/>
        </authorList>
    </citation>
    <scope>NUCLEOTIDE SEQUENCE [LARGE SCALE GENOMIC DNA]</scope>
    <source>
        <strain evidence="3">B14</strain>
    </source>
</reference>
<evidence type="ECO:0000256" key="1">
    <source>
        <dbReference type="SAM" id="Phobius"/>
    </source>
</evidence>